<reference evidence="1 2" key="1">
    <citation type="journal article" date="2019" name="Genome Biol. Evol.">
        <title>Whole-Genome Sequencing of the Giant Devil Catfish, Bagarius yarrelli.</title>
        <authorList>
            <person name="Jiang W."/>
            <person name="Lv Y."/>
            <person name="Cheng L."/>
            <person name="Yang K."/>
            <person name="Chao B."/>
            <person name="Wang X."/>
            <person name="Li Y."/>
            <person name="Pan X."/>
            <person name="You X."/>
            <person name="Zhang Y."/>
            <person name="Yang J."/>
            <person name="Li J."/>
            <person name="Zhang X."/>
            <person name="Liu S."/>
            <person name="Sun C."/>
            <person name="Yang J."/>
            <person name="Shi Q."/>
        </authorList>
    </citation>
    <scope>NUCLEOTIDE SEQUENCE [LARGE SCALE GENOMIC DNA]</scope>
    <source>
        <strain evidence="1">JWS20170419001</strain>
        <tissue evidence="1">Muscle</tissue>
    </source>
</reference>
<sequence>MRLGQVWLCGRGQPGRRRGRTQSLVEQDGFGQTGEDLWYLHGDDFSNHVREADLRRQRLSLNEAERKGQAKGSVSCKLVQVFDEEQLWAVRLGMKDG</sequence>
<proteinExistence type="predicted"/>
<keyword evidence="2" id="KW-1185">Reference proteome</keyword>
<evidence type="ECO:0000313" key="2">
    <source>
        <dbReference type="Proteomes" id="UP000319801"/>
    </source>
</evidence>
<dbReference type="AlphaFoldDB" id="A0A556VUK2"/>
<comment type="caution">
    <text evidence="1">The sequence shown here is derived from an EMBL/GenBank/DDBJ whole genome shotgun (WGS) entry which is preliminary data.</text>
</comment>
<dbReference type="EMBL" id="VCAZ01000268">
    <property type="protein sequence ID" value="TTQ87864.1"/>
    <property type="molecule type" value="Genomic_DNA"/>
</dbReference>
<dbReference type="Proteomes" id="UP000319801">
    <property type="component" value="Unassembled WGS sequence"/>
</dbReference>
<accession>A0A556VUK2</accession>
<evidence type="ECO:0000313" key="1">
    <source>
        <dbReference type="EMBL" id="TTQ87864.1"/>
    </source>
</evidence>
<organism evidence="1 2">
    <name type="scientific">Bagarius yarrelli</name>
    <name type="common">Goonch</name>
    <name type="synonym">Bagrus yarrelli</name>
    <dbReference type="NCBI Taxonomy" id="175774"/>
    <lineage>
        <taxon>Eukaryota</taxon>
        <taxon>Metazoa</taxon>
        <taxon>Chordata</taxon>
        <taxon>Craniata</taxon>
        <taxon>Vertebrata</taxon>
        <taxon>Euteleostomi</taxon>
        <taxon>Actinopterygii</taxon>
        <taxon>Neopterygii</taxon>
        <taxon>Teleostei</taxon>
        <taxon>Ostariophysi</taxon>
        <taxon>Siluriformes</taxon>
        <taxon>Sisoridae</taxon>
        <taxon>Sisorinae</taxon>
        <taxon>Bagarius</taxon>
    </lineage>
</organism>
<name>A0A556VUK2_BAGYA</name>
<gene>
    <name evidence="1" type="ORF">Baya_16114</name>
</gene>
<protein>
    <submittedName>
        <fullName evidence="1">Uncharacterized protein</fullName>
    </submittedName>
</protein>